<proteinExistence type="predicted"/>
<evidence type="ECO:0000256" key="7">
    <source>
        <dbReference type="ARBA" id="ARBA00093423"/>
    </source>
</evidence>
<dbReference type="SUPFAM" id="SSF82199">
    <property type="entry name" value="SET domain"/>
    <property type="match status" value="1"/>
</dbReference>
<dbReference type="GO" id="GO:0008270">
    <property type="term" value="F:zinc ion binding"/>
    <property type="evidence" value="ECO:0007669"/>
    <property type="project" value="UniProtKB-KW"/>
</dbReference>
<evidence type="ECO:0000259" key="12">
    <source>
        <dbReference type="PROSITE" id="PS50865"/>
    </source>
</evidence>
<keyword evidence="6" id="KW-0862">Zinc</keyword>
<evidence type="ECO:0000256" key="1">
    <source>
        <dbReference type="ARBA" id="ARBA00022603"/>
    </source>
</evidence>
<evidence type="ECO:0000256" key="4">
    <source>
        <dbReference type="ARBA" id="ARBA00022723"/>
    </source>
</evidence>
<keyword evidence="1" id="KW-0489">Methyltransferase</keyword>
<dbReference type="GO" id="GO:0008757">
    <property type="term" value="F:S-adenosylmethionine-dependent methyltransferase activity"/>
    <property type="evidence" value="ECO:0007669"/>
    <property type="project" value="UniProtKB-ARBA"/>
</dbReference>
<evidence type="ECO:0000256" key="10">
    <source>
        <dbReference type="PROSITE-ProRule" id="PRU00134"/>
    </source>
</evidence>
<evidence type="ECO:0000313" key="13">
    <source>
        <dbReference type="EMBL" id="KAK7867191.1"/>
    </source>
</evidence>
<dbReference type="AlphaFoldDB" id="A0AAN9VQU9"/>
<feature type="domain" description="SET" evidence="11">
    <location>
        <begin position="232"/>
        <end position="505"/>
    </location>
</feature>
<evidence type="ECO:0000313" key="14">
    <source>
        <dbReference type="Proteomes" id="UP001378592"/>
    </source>
</evidence>
<sequence length="658" mass="74257">MLEKVATELGFFRKYHRDIESSLDEGQWKIFEGLKSNEERFNFILKLKSKFELPLSQVECDKDFDLAIKFKKLGNKAFQDQNFKDACKLYTESALKIPWKTGSSSELAVIIANRSAALYHLQDYESTIADIEVALNLGYPLELRYKAIDRKARCLLAKKHLKDALLAFRETLTALDSAKLNIERKKKWELDVQIMLGMLGKNPNLSNAPPPPIIDQKPMLSVDSSSYKSASSAIRIDKSPKMGRFAVASRNVKVGETLVFEPAYCSVLLAEHCKTHCFQCFKRVKTPLPCPCCSVVMFCGIKCQKTALTTHHKIECSILQSLWSSGASITCLMALRIISQSTLEHFLSLKLQLGQVPQVHQSGDYLDVYNLVTHEANRKSDDLFHRANMAHFLFQCLKLTGYFGNQTSNPGEDPTPSELFIGGLLLHHLQLLQFNAHEISELVLDKDADLETGQSIFLGGGLYPTLALFNHSCDPGVTRYFLGTSVVVQAVKNIQSGDMIAENYGPIFTQMTKNERQSTLKSQYWFSCNCVPCEEDWPLFNDMDPTILRFKCFAEGSVVCQNVIQVSVNTMEFLVQCPACKQHTNILKGLKALQDTDSLFKTAKNLLAKKDVLNALKTFCDLLTRLDETLAPPFRDYHLCQQGIRRCMLYLGNHFQKG</sequence>
<dbReference type="GO" id="GO:0008276">
    <property type="term" value="F:protein methyltransferase activity"/>
    <property type="evidence" value="ECO:0007669"/>
    <property type="project" value="UniProtKB-ARBA"/>
</dbReference>
<keyword evidence="3" id="KW-0949">S-adenosyl-L-methionine</keyword>
<comment type="caution">
    <text evidence="13">The sequence shown here is derived from an EMBL/GenBank/DDBJ whole genome shotgun (WGS) entry which is preliminary data.</text>
</comment>
<evidence type="ECO:0000256" key="8">
    <source>
        <dbReference type="ARBA" id="ARBA00093635"/>
    </source>
</evidence>
<protein>
    <recommendedName>
        <fullName evidence="8">Protein-lysine N-methyltransferase SMYD4</fullName>
    </recommendedName>
    <alternativeName>
        <fullName evidence="9">SET and MYND domain-containing protein 4</fullName>
    </alternativeName>
</protein>
<dbReference type="SUPFAM" id="SSF144232">
    <property type="entry name" value="HIT/MYND zinc finger-like"/>
    <property type="match status" value="1"/>
</dbReference>
<dbReference type="InterPro" id="IPR052097">
    <property type="entry name" value="SET-MYND_domain_protein"/>
</dbReference>
<accession>A0AAN9VQU9</accession>
<dbReference type="Gene3D" id="6.10.140.2220">
    <property type="match status" value="1"/>
</dbReference>
<organism evidence="13 14">
    <name type="scientific">Gryllus longicercus</name>
    <dbReference type="NCBI Taxonomy" id="2509291"/>
    <lineage>
        <taxon>Eukaryota</taxon>
        <taxon>Metazoa</taxon>
        <taxon>Ecdysozoa</taxon>
        <taxon>Arthropoda</taxon>
        <taxon>Hexapoda</taxon>
        <taxon>Insecta</taxon>
        <taxon>Pterygota</taxon>
        <taxon>Neoptera</taxon>
        <taxon>Polyneoptera</taxon>
        <taxon>Orthoptera</taxon>
        <taxon>Ensifera</taxon>
        <taxon>Gryllidea</taxon>
        <taxon>Grylloidea</taxon>
        <taxon>Gryllidae</taxon>
        <taxon>Gryllinae</taxon>
        <taxon>Gryllus</taxon>
    </lineage>
</organism>
<keyword evidence="2" id="KW-0808">Transferase</keyword>
<dbReference type="Gene3D" id="2.170.270.10">
    <property type="entry name" value="SET domain"/>
    <property type="match status" value="1"/>
</dbReference>
<dbReference type="InterPro" id="IPR011990">
    <property type="entry name" value="TPR-like_helical_dom_sf"/>
</dbReference>
<dbReference type="GO" id="GO:0005634">
    <property type="term" value="C:nucleus"/>
    <property type="evidence" value="ECO:0007669"/>
    <property type="project" value="TreeGrafter"/>
</dbReference>
<dbReference type="Proteomes" id="UP001378592">
    <property type="component" value="Unassembled WGS sequence"/>
</dbReference>
<dbReference type="InterPro" id="IPR001214">
    <property type="entry name" value="SET_dom"/>
</dbReference>
<evidence type="ECO:0000256" key="3">
    <source>
        <dbReference type="ARBA" id="ARBA00022691"/>
    </source>
</evidence>
<keyword evidence="5 10" id="KW-0863">Zinc-finger</keyword>
<dbReference type="SUPFAM" id="SSF48452">
    <property type="entry name" value="TPR-like"/>
    <property type="match status" value="1"/>
</dbReference>
<dbReference type="Gene3D" id="1.10.220.160">
    <property type="match status" value="1"/>
</dbReference>
<dbReference type="InterPro" id="IPR044421">
    <property type="entry name" value="SMYD4_SET"/>
</dbReference>
<dbReference type="EMBL" id="JAZDUA010000125">
    <property type="protein sequence ID" value="KAK7867191.1"/>
    <property type="molecule type" value="Genomic_DNA"/>
</dbReference>
<dbReference type="GO" id="GO:0032259">
    <property type="term" value="P:methylation"/>
    <property type="evidence" value="ECO:0007669"/>
    <property type="project" value="UniProtKB-KW"/>
</dbReference>
<dbReference type="GO" id="GO:0042051">
    <property type="term" value="P:compound eye photoreceptor development"/>
    <property type="evidence" value="ECO:0007669"/>
    <property type="project" value="TreeGrafter"/>
</dbReference>
<dbReference type="Gene3D" id="1.25.40.10">
    <property type="entry name" value="Tetratricopeptide repeat domain"/>
    <property type="match status" value="1"/>
</dbReference>
<keyword evidence="14" id="KW-1185">Reference proteome</keyword>
<evidence type="ECO:0000256" key="6">
    <source>
        <dbReference type="ARBA" id="ARBA00022833"/>
    </source>
</evidence>
<dbReference type="PROSITE" id="PS50280">
    <property type="entry name" value="SET"/>
    <property type="match status" value="1"/>
</dbReference>
<gene>
    <name evidence="13" type="ORF">R5R35_008385</name>
</gene>
<dbReference type="PROSITE" id="PS50865">
    <property type="entry name" value="ZF_MYND_2"/>
    <property type="match status" value="1"/>
</dbReference>
<comment type="function">
    <text evidence="7">Protein-lysine N-methyltransferase. Monomethylates PRMT5, modulating its transcriptional activity. May also act as a histone methyltransferase. Plays a critical role in cardiac development. Acts as a key epigenetic regulator of gene expression during cardiac development via its dual activities as a methyltransferase and negative regulator of HDAC1.</text>
</comment>
<dbReference type="InterPro" id="IPR046341">
    <property type="entry name" value="SET_dom_sf"/>
</dbReference>
<dbReference type="CDD" id="cd10536">
    <property type="entry name" value="SET_SMYD4"/>
    <property type="match status" value="1"/>
</dbReference>
<dbReference type="GO" id="GO:0042826">
    <property type="term" value="F:histone deacetylase binding"/>
    <property type="evidence" value="ECO:0007669"/>
    <property type="project" value="TreeGrafter"/>
</dbReference>
<evidence type="ECO:0000259" key="11">
    <source>
        <dbReference type="PROSITE" id="PS50280"/>
    </source>
</evidence>
<dbReference type="PANTHER" id="PTHR46165">
    <property type="entry name" value="SET AND MYND DOMAIN-CONTAINING PROTEIN 4"/>
    <property type="match status" value="1"/>
</dbReference>
<reference evidence="13 14" key="1">
    <citation type="submission" date="2024-03" db="EMBL/GenBank/DDBJ databases">
        <title>The genome assembly and annotation of the cricket Gryllus longicercus Weissman &amp; Gray.</title>
        <authorList>
            <person name="Szrajer S."/>
            <person name="Gray D."/>
            <person name="Ylla G."/>
        </authorList>
    </citation>
    <scope>NUCLEOTIDE SEQUENCE [LARGE SCALE GENOMIC DNA]</scope>
    <source>
        <strain evidence="13">DAG 2021-001</strain>
        <tissue evidence="13">Whole body minus gut</tissue>
    </source>
</reference>
<dbReference type="GO" id="GO:0005737">
    <property type="term" value="C:cytoplasm"/>
    <property type="evidence" value="ECO:0007669"/>
    <property type="project" value="TreeGrafter"/>
</dbReference>
<evidence type="ECO:0000256" key="9">
    <source>
        <dbReference type="ARBA" id="ARBA00093680"/>
    </source>
</evidence>
<dbReference type="GO" id="GO:0008170">
    <property type="term" value="F:N-methyltransferase activity"/>
    <property type="evidence" value="ECO:0007669"/>
    <property type="project" value="UniProtKB-ARBA"/>
</dbReference>
<evidence type="ECO:0000256" key="2">
    <source>
        <dbReference type="ARBA" id="ARBA00022679"/>
    </source>
</evidence>
<dbReference type="InterPro" id="IPR002893">
    <property type="entry name" value="Znf_MYND"/>
</dbReference>
<feature type="domain" description="MYND-type" evidence="12">
    <location>
        <begin position="277"/>
        <end position="316"/>
    </location>
</feature>
<evidence type="ECO:0000256" key="5">
    <source>
        <dbReference type="ARBA" id="ARBA00022771"/>
    </source>
</evidence>
<name>A0AAN9VQU9_9ORTH</name>
<dbReference type="Pfam" id="PF01753">
    <property type="entry name" value="zf-MYND"/>
    <property type="match status" value="1"/>
</dbReference>
<keyword evidence="4" id="KW-0479">Metal-binding</keyword>
<dbReference type="PANTHER" id="PTHR46165:SF7">
    <property type="entry name" value="SET AND MYND DOMAIN-CONTAINING PROTEIN 4"/>
    <property type="match status" value="1"/>
</dbReference>